<evidence type="ECO:0000256" key="1">
    <source>
        <dbReference type="ARBA" id="ARBA00008911"/>
    </source>
</evidence>
<evidence type="ECO:0000256" key="4">
    <source>
        <dbReference type="RuleBase" id="RU363071"/>
    </source>
</evidence>
<dbReference type="Gene3D" id="3.20.20.70">
    <property type="entry name" value="Aldolase class I"/>
    <property type="match status" value="1"/>
</dbReference>
<dbReference type="EC" id="2.5.1.54" evidence="4"/>
<gene>
    <name evidence="5" type="ORF">GCL57_02315</name>
</gene>
<dbReference type="GO" id="GO:0003849">
    <property type="term" value="F:3-deoxy-7-phosphoheptulonate synthase activity"/>
    <property type="evidence" value="ECO:0007669"/>
    <property type="project" value="UniProtKB-EC"/>
</dbReference>
<evidence type="ECO:0000256" key="3">
    <source>
        <dbReference type="PIRSR" id="PIRSR602480-1"/>
    </source>
</evidence>
<dbReference type="Pfam" id="PF01474">
    <property type="entry name" value="DAHP_synth_2"/>
    <property type="match status" value="2"/>
</dbReference>
<feature type="binding site" evidence="3">
    <location>
        <position position="252"/>
    </location>
    <ligand>
        <name>phosphoenolpyruvate</name>
        <dbReference type="ChEBI" id="CHEBI:58702"/>
    </ligand>
</feature>
<dbReference type="GO" id="GO:0009073">
    <property type="term" value="P:aromatic amino acid family biosynthetic process"/>
    <property type="evidence" value="ECO:0007669"/>
    <property type="project" value="UniProtKB-KW"/>
</dbReference>
<dbReference type="PANTHER" id="PTHR21337:SF0">
    <property type="entry name" value="PHOSPHO-2-DEHYDRO-3-DEOXYHEPTONATE ALDOLASE"/>
    <property type="match status" value="1"/>
</dbReference>
<keyword evidence="4" id="KW-0028">Amino-acid biosynthesis</keyword>
<sequence>MQSAQLQSKYYTSWHPYSWKSFATVQQPYYENISLLEHCILNLKNSINLVTEEEINSIKFYLHEAAKGNVFILQAGDCAETFLDCNNENVIQRVSHLQRLQELLQNNIKKPVIVIGRIAGQYAKPRSEFFETINDITLPCYRGDIINGFNFNSESRKADPLRLIRAFECSKLTYNWIRDYLNLNIGINRHSFYCSHEALHLDYESALTRLSLKSGKWLNYGTHFLWLGERTKNLNGAHVEYLRGISNPIGIKIGPHTSPNELISLLKVLNPENQMGRITLITRFGVGMTQEILPSLLDKIKRLHIAVTWSCDPMHGNGQKTKHGIKTRYFQDIWQELKETIEIHNNYGSSLSGAHFEISPFDVTECVGGECLISETQLKNKYLSYCDPRLNNEQSKEIILNLGNFLNNF</sequence>
<feature type="binding site" evidence="3">
    <location>
        <begin position="229"/>
        <end position="230"/>
    </location>
    <ligand>
        <name>phosphoenolpyruvate</name>
        <dbReference type="ChEBI" id="CHEBI:58702"/>
    </ligand>
</feature>
<comment type="cofactor">
    <cofactor evidence="3">
        <name>Mn(2+)</name>
        <dbReference type="ChEBI" id="CHEBI:29035"/>
    </cofactor>
    <cofactor evidence="3">
        <name>Co(2+)</name>
        <dbReference type="ChEBI" id="CHEBI:48828"/>
    </cofactor>
    <cofactor evidence="3">
        <name>Cd(2+)</name>
        <dbReference type="ChEBI" id="CHEBI:48775"/>
    </cofactor>
    <text evidence="3">Binds 1 divalent cation per subunit. The enzyme is active with manganese, cobalt or cadmium ions.</text>
</comment>
<feature type="binding site" evidence="3">
    <location>
        <position position="315"/>
    </location>
    <ligand>
        <name>Mn(2+)</name>
        <dbReference type="ChEBI" id="CHEBI:29035"/>
    </ligand>
</feature>
<feature type="binding site" evidence="3">
    <location>
        <position position="387"/>
    </location>
    <ligand>
        <name>Mn(2+)</name>
        <dbReference type="ChEBI" id="CHEBI:29035"/>
    </ligand>
</feature>
<comment type="similarity">
    <text evidence="1 4">Belongs to the class-II DAHP synthase family.</text>
</comment>
<dbReference type="GO" id="GO:0008652">
    <property type="term" value="P:amino acid biosynthetic process"/>
    <property type="evidence" value="ECO:0007669"/>
    <property type="project" value="UniProtKB-KW"/>
</dbReference>
<name>A0A833N583_9BACT</name>
<reference evidence="5 6" key="1">
    <citation type="submission" date="2019-10" db="EMBL/GenBank/DDBJ databases">
        <title>New genus of Silvanigrellaceae.</title>
        <authorList>
            <person name="Pitt A."/>
            <person name="Hahn M.W."/>
        </authorList>
    </citation>
    <scope>NUCLEOTIDE SEQUENCE [LARGE SCALE GENOMIC DNA]</scope>
    <source>
        <strain evidence="5 6">33A1-SZDP</strain>
    </source>
</reference>
<keyword evidence="6" id="KW-1185">Reference proteome</keyword>
<dbReference type="PANTHER" id="PTHR21337">
    <property type="entry name" value="PHOSPHO-2-DEHYDRO-3-DEOXYHEPTONATE ALDOLASE 1, 2"/>
    <property type="match status" value="1"/>
</dbReference>
<accession>A0A833N583</accession>
<dbReference type="EMBL" id="WFLN01000004">
    <property type="protein sequence ID" value="KAB8033562.1"/>
    <property type="molecule type" value="Genomic_DNA"/>
</dbReference>
<dbReference type="SUPFAM" id="SSF51569">
    <property type="entry name" value="Aldolase"/>
    <property type="match status" value="1"/>
</dbReference>
<comment type="caution">
    <text evidence="5">The sequence shown here is derived from an EMBL/GenBank/DDBJ whole genome shotgun (WGS) entry which is preliminary data.</text>
</comment>
<keyword evidence="3" id="KW-0104">Cadmium</keyword>
<keyword evidence="3" id="KW-0464">Manganese</keyword>
<keyword evidence="2 4" id="KW-0808">Transferase</keyword>
<feature type="binding site" evidence="3">
    <location>
        <position position="357"/>
    </location>
    <ligand>
        <name>Mn(2+)</name>
        <dbReference type="ChEBI" id="CHEBI:29035"/>
    </ligand>
</feature>
<dbReference type="InterPro" id="IPR013785">
    <property type="entry name" value="Aldolase_TIM"/>
</dbReference>
<organism evidence="5 6">
    <name type="scientific">Fluviispira multicolorata</name>
    <dbReference type="NCBI Taxonomy" id="2654512"/>
    <lineage>
        <taxon>Bacteria</taxon>
        <taxon>Pseudomonadati</taxon>
        <taxon>Bdellovibrionota</taxon>
        <taxon>Oligoflexia</taxon>
        <taxon>Silvanigrellales</taxon>
        <taxon>Silvanigrellaceae</taxon>
        <taxon>Fluviispira</taxon>
    </lineage>
</organism>
<proteinExistence type="inferred from homology"/>
<feature type="binding site" evidence="3">
    <location>
        <position position="283"/>
    </location>
    <ligand>
        <name>phosphoenolpyruvate</name>
        <dbReference type="ChEBI" id="CHEBI:58702"/>
    </ligand>
</feature>
<protein>
    <recommendedName>
        <fullName evidence="4">Phospho-2-dehydro-3-deoxyheptonate aldolase</fullName>
        <ecNumber evidence="4">2.5.1.54</ecNumber>
    </recommendedName>
</protein>
<keyword evidence="3" id="KW-0170">Cobalt</keyword>
<keyword evidence="4" id="KW-0057">Aromatic amino acid biosynthesis</keyword>
<feature type="binding site" evidence="3">
    <location>
        <position position="78"/>
    </location>
    <ligand>
        <name>Mn(2+)</name>
        <dbReference type="ChEBI" id="CHEBI:29035"/>
    </ligand>
</feature>
<feature type="binding site" evidence="3">
    <location>
        <position position="117"/>
    </location>
    <ligand>
        <name>phosphoenolpyruvate</name>
        <dbReference type="ChEBI" id="CHEBI:58702"/>
    </ligand>
</feature>
<dbReference type="RefSeq" id="WP_152211648.1">
    <property type="nucleotide sequence ID" value="NZ_WFLN01000004.1"/>
</dbReference>
<dbReference type="AlphaFoldDB" id="A0A833N583"/>
<evidence type="ECO:0000256" key="2">
    <source>
        <dbReference type="ARBA" id="ARBA00022679"/>
    </source>
</evidence>
<dbReference type="InterPro" id="IPR002480">
    <property type="entry name" value="DAHP_synth_2"/>
</dbReference>
<evidence type="ECO:0000313" key="5">
    <source>
        <dbReference type="EMBL" id="KAB8033562.1"/>
    </source>
</evidence>
<evidence type="ECO:0000313" key="6">
    <source>
        <dbReference type="Proteomes" id="UP000442694"/>
    </source>
</evidence>
<dbReference type="Proteomes" id="UP000442694">
    <property type="component" value="Unassembled WGS sequence"/>
</dbReference>
<comment type="catalytic activity">
    <reaction evidence="4">
        <text>D-erythrose 4-phosphate + phosphoenolpyruvate + H2O = 7-phospho-2-dehydro-3-deoxy-D-arabino-heptonate + phosphate</text>
        <dbReference type="Rhea" id="RHEA:14717"/>
        <dbReference type="ChEBI" id="CHEBI:15377"/>
        <dbReference type="ChEBI" id="CHEBI:16897"/>
        <dbReference type="ChEBI" id="CHEBI:43474"/>
        <dbReference type="ChEBI" id="CHEBI:58394"/>
        <dbReference type="ChEBI" id="CHEBI:58702"/>
        <dbReference type="EC" id="2.5.1.54"/>
    </reaction>
</comment>
<comment type="pathway">
    <text evidence="4">Metabolic intermediate biosynthesis; chorismate biosynthesis; chorismate from D-erythrose 4-phosphate and phosphoenolpyruvate: step 1/7.</text>
</comment>